<dbReference type="CDD" id="cd03221">
    <property type="entry name" value="ABCF_EF-3"/>
    <property type="match status" value="1"/>
</dbReference>
<dbReference type="EMBL" id="BMIA01000002">
    <property type="protein sequence ID" value="GGH35189.1"/>
    <property type="molecule type" value="Genomic_DNA"/>
</dbReference>
<dbReference type="InterPro" id="IPR017871">
    <property type="entry name" value="ABC_transporter-like_CS"/>
</dbReference>
<evidence type="ECO:0000256" key="2">
    <source>
        <dbReference type="ARBA" id="ARBA00022741"/>
    </source>
</evidence>
<evidence type="ECO:0000313" key="5">
    <source>
        <dbReference type="EMBL" id="GGH35189.1"/>
    </source>
</evidence>
<dbReference type="InterPro" id="IPR003439">
    <property type="entry name" value="ABC_transporter-like_ATP-bd"/>
</dbReference>
<gene>
    <name evidence="5" type="ORF">GCM10007423_26630</name>
</gene>
<proteinExistence type="predicted"/>
<dbReference type="InterPro" id="IPR027417">
    <property type="entry name" value="P-loop_NTPase"/>
</dbReference>
<evidence type="ECO:0000256" key="3">
    <source>
        <dbReference type="ARBA" id="ARBA00022840"/>
    </source>
</evidence>
<organism evidence="5 6">
    <name type="scientific">Dyadobacter endophyticus</name>
    <dbReference type="NCBI Taxonomy" id="1749036"/>
    <lineage>
        <taxon>Bacteria</taxon>
        <taxon>Pseudomonadati</taxon>
        <taxon>Bacteroidota</taxon>
        <taxon>Cytophagia</taxon>
        <taxon>Cytophagales</taxon>
        <taxon>Spirosomataceae</taxon>
        <taxon>Dyadobacter</taxon>
    </lineage>
</organism>
<name>A0ABQ1YS83_9BACT</name>
<dbReference type="SMART" id="SM00382">
    <property type="entry name" value="AAA"/>
    <property type="match status" value="1"/>
</dbReference>
<comment type="caution">
    <text evidence="5">The sequence shown here is derived from an EMBL/GenBank/DDBJ whole genome shotgun (WGS) entry which is preliminary data.</text>
</comment>
<accession>A0ABQ1YS83</accession>
<sequence length="208" mass="23315">MKVDFDNSLLHKGKILVTASRANFAYSDQQLWRETLDFQITSGERIAIKGANGSGKTTLIRMILGDLQPSAGSIERADFKSIYIDQDYSLIDNSSTVYSQAWKYNSGGLPEHDIKTRLNRFLFTREYWDKPCINLSGGEKMRLALCSLAIATQAPDMIILDEPTNNLDIQNIGILTAAINEYRGTLLVISHDLHFLQEIGVDRELTLG</sequence>
<dbReference type="PROSITE" id="PS50893">
    <property type="entry name" value="ABC_TRANSPORTER_2"/>
    <property type="match status" value="1"/>
</dbReference>
<dbReference type="RefSeq" id="WP_229222265.1">
    <property type="nucleotide sequence ID" value="NZ_BMIA01000002.1"/>
</dbReference>
<dbReference type="Proteomes" id="UP000600214">
    <property type="component" value="Unassembled WGS sequence"/>
</dbReference>
<keyword evidence="3" id="KW-0067">ATP-binding</keyword>
<dbReference type="InterPro" id="IPR050611">
    <property type="entry name" value="ABCF"/>
</dbReference>
<dbReference type="PROSITE" id="PS00211">
    <property type="entry name" value="ABC_TRANSPORTER_1"/>
    <property type="match status" value="1"/>
</dbReference>
<keyword evidence="2" id="KW-0547">Nucleotide-binding</keyword>
<dbReference type="PANTHER" id="PTHR19211">
    <property type="entry name" value="ATP-BINDING TRANSPORT PROTEIN-RELATED"/>
    <property type="match status" value="1"/>
</dbReference>
<keyword evidence="6" id="KW-1185">Reference proteome</keyword>
<evidence type="ECO:0000256" key="1">
    <source>
        <dbReference type="ARBA" id="ARBA00022737"/>
    </source>
</evidence>
<protein>
    <recommendedName>
        <fullName evidence="4">ABC transporter domain-containing protein</fullName>
    </recommendedName>
</protein>
<dbReference type="Pfam" id="PF00005">
    <property type="entry name" value="ABC_tran"/>
    <property type="match status" value="1"/>
</dbReference>
<dbReference type="SUPFAM" id="SSF52540">
    <property type="entry name" value="P-loop containing nucleoside triphosphate hydrolases"/>
    <property type="match status" value="1"/>
</dbReference>
<dbReference type="PANTHER" id="PTHR19211:SF6">
    <property type="entry name" value="BLL7188 PROTEIN"/>
    <property type="match status" value="1"/>
</dbReference>
<feature type="domain" description="ABC transporter" evidence="4">
    <location>
        <begin position="17"/>
        <end position="208"/>
    </location>
</feature>
<evidence type="ECO:0000259" key="4">
    <source>
        <dbReference type="PROSITE" id="PS50893"/>
    </source>
</evidence>
<keyword evidence="1" id="KW-0677">Repeat</keyword>
<reference evidence="6" key="1">
    <citation type="journal article" date="2019" name="Int. J. Syst. Evol. Microbiol.">
        <title>The Global Catalogue of Microorganisms (GCM) 10K type strain sequencing project: providing services to taxonomists for standard genome sequencing and annotation.</title>
        <authorList>
            <consortium name="The Broad Institute Genomics Platform"/>
            <consortium name="The Broad Institute Genome Sequencing Center for Infectious Disease"/>
            <person name="Wu L."/>
            <person name="Ma J."/>
        </authorList>
    </citation>
    <scope>NUCLEOTIDE SEQUENCE [LARGE SCALE GENOMIC DNA]</scope>
    <source>
        <strain evidence="6">CGMCC 1.15288</strain>
    </source>
</reference>
<dbReference type="Gene3D" id="3.40.50.300">
    <property type="entry name" value="P-loop containing nucleotide triphosphate hydrolases"/>
    <property type="match status" value="1"/>
</dbReference>
<dbReference type="InterPro" id="IPR003593">
    <property type="entry name" value="AAA+_ATPase"/>
</dbReference>
<evidence type="ECO:0000313" key="6">
    <source>
        <dbReference type="Proteomes" id="UP000600214"/>
    </source>
</evidence>